<reference evidence="2" key="1">
    <citation type="journal article" date="2023" name="Nat. Plants">
        <title>Single-cell RNA sequencing provides a high-resolution roadmap for understanding the multicellular compartmentation of specialized metabolism.</title>
        <authorList>
            <person name="Sun S."/>
            <person name="Shen X."/>
            <person name="Li Y."/>
            <person name="Li Y."/>
            <person name="Wang S."/>
            <person name="Li R."/>
            <person name="Zhang H."/>
            <person name="Shen G."/>
            <person name="Guo B."/>
            <person name="Wei J."/>
            <person name="Xu J."/>
            <person name="St-Pierre B."/>
            <person name="Chen S."/>
            <person name="Sun C."/>
        </authorList>
    </citation>
    <scope>NUCLEOTIDE SEQUENCE [LARGE SCALE GENOMIC DNA]</scope>
</reference>
<dbReference type="Proteomes" id="UP001060085">
    <property type="component" value="Linkage Group LG05"/>
</dbReference>
<keyword evidence="2" id="KW-1185">Reference proteome</keyword>
<dbReference type="EMBL" id="CM044705">
    <property type="protein sequence ID" value="KAI5662653.1"/>
    <property type="molecule type" value="Genomic_DNA"/>
</dbReference>
<comment type="caution">
    <text evidence="1">The sequence shown here is derived from an EMBL/GenBank/DDBJ whole genome shotgun (WGS) entry which is preliminary data.</text>
</comment>
<accession>A0ACC0ANV8</accession>
<evidence type="ECO:0000313" key="2">
    <source>
        <dbReference type="Proteomes" id="UP001060085"/>
    </source>
</evidence>
<name>A0ACC0ANV8_CATRO</name>
<gene>
    <name evidence="1" type="ORF">M9H77_21976</name>
</gene>
<organism evidence="1 2">
    <name type="scientific">Catharanthus roseus</name>
    <name type="common">Madagascar periwinkle</name>
    <name type="synonym">Vinca rosea</name>
    <dbReference type="NCBI Taxonomy" id="4058"/>
    <lineage>
        <taxon>Eukaryota</taxon>
        <taxon>Viridiplantae</taxon>
        <taxon>Streptophyta</taxon>
        <taxon>Embryophyta</taxon>
        <taxon>Tracheophyta</taxon>
        <taxon>Spermatophyta</taxon>
        <taxon>Magnoliopsida</taxon>
        <taxon>eudicotyledons</taxon>
        <taxon>Gunneridae</taxon>
        <taxon>Pentapetalae</taxon>
        <taxon>asterids</taxon>
        <taxon>lamiids</taxon>
        <taxon>Gentianales</taxon>
        <taxon>Apocynaceae</taxon>
        <taxon>Rauvolfioideae</taxon>
        <taxon>Vinceae</taxon>
        <taxon>Catharanthinae</taxon>
        <taxon>Catharanthus</taxon>
    </lineage>
</organism>
<sequence>MDARTSLSCSILLYILLISSKVLVRGDNEEVKRSHFPDGFLFGVATSAYQIEGGIHEDGRGISNWDAFVRIKGNVDNGDTGEIADDHYHRFLEDIEIIHSLGVDSYRFSISWTRILPRGRFGDVNPSGIMFYNKIIDNLLIKGIKPFVTIHHEDYPEELLEKYGGWLSPMMQEDFLYFAEVCFKHFGHRVKHWVTINEPNLVSEMAYMRGIYPPARCSPPFGNCSAGNSDIEPLISMHNMLLAHAKAVRLYRERFQSEQGGIIGIVIHAFMYEPLTDDEHDKEATSRALAFNVAWTYDPLVFGDYPPEMRCYLKNELPTFTSEEKELIKDSIDFLGINHYATLYARDCIHKTCVCLDSRCTRGVDRAIRGFVDSTPLRNGVLIGEPTGMPRFFVVPRGMERIIDYVKNRYNNKPMFILENGYSFPAQVNLNDSQHDVKRVQYHKEYLAFLARAIRNGADVRGYFIWSLMDNFEWTSGYSIKFGLYSVEPLTLNRVPRTSAKWYRDFLRDKKVEPRNAISSGKEDGLVVNLIDGRADIS</sequence>
<protein>
    <submittedName>
        <fullName evidence="1">Uncharacterized protein</fullName>
    </submittedName>
</protein>
<proteinExistence type="predicted"/>
<evidence type="ECO:0000313" key="1">
    <source>
        <dbReference type="EMBL" id="KAI5662653.1"/>
    </source>
</evidence>